<dbReference type="PROSITE" id="PS51203">
    <property type="entry name" value="CS"/>
    <property type="match status" value="1"/>
</dbReference>
<keyword evidence="6" id="KW-1185">Reference proteome</keyword>
<evidence type="ECO:0000313" key="6">
    <source>
        <dbReference type="Proteomes" id="UP000194153"/>
    </source>
</evidence>
<dbReference type="InterPro" id="IPR031107">
    <property type="entry name" value="Small_HSP"/>
</dbReference>
<comment type="similarity">
    <text evidence="1 2">Belongs to the small heat shock protein (HSP20) family.</text>
</comment>
<dbReference type="PANTHER" id="PTHR11527">
    <property type="entry name" value="HEAT-SHOCK PROTEIN 20 FAMILY MEMBER"/>
    <property type="match status" value="1"/>
</dbReference>
<dbReference type="InterPro" id="IPR008978">
    <property type="entry name" value="HSP20-like_chaperone"/>
</dbReference>
<accession>A0ABQ0MPF1</accession>
<sequence length="164" mass="18373">MLIFPSENHSRKEAIDMATWDVFKELDSLRREIDEAFRGAGYNRPFSPVFLSPVATRRFPLVNFSEDEGSVYVEALVPGVDPKDIDLSVLRNTLTISGERKPFAEVKGMIHRSELGSGKFSRTLELPVDIDPNNITASCKDGLMQIKLAKAEHAKPKKIDIKLS</sequence>
<evidence type="ECO:0000256" key="2">
    <source>
        <dbReference type="RuleBase" id="RU003616"/>
    </source>
</evidence>
<dbReference type="PROSITE" id="PS01031">
    <property type="entry name" value="SHSP"/>
    <property type="match status" value="1"/>
</dbReference>
<dbReference type="Gene3D" id="2.60.40.790">
    <property type="match status" value="1"/>
</dbReference>
<dbReference type="EMBL" id="BDQG01000001">
    <property type="protein sequence ID" value="GAW68682.1"/>
    <property type="molecule type" value="Genomic_DNA"/>
</dbReference>
<dbReference type="InterPro" id="IPR002068">
    <property type="entry name" value="A-crystallin/Hsp20_dom"/>
</dbReference>
<dbReference type="CDD" id="cd06464">
    <property type="entry name" value="ACD_sHsps-like"/>
    <property type="match status" value="1"/>
</dbReference>
<name>A0ABQ0MPF1_9BACT</name>
<dbReference type="Proteomes" id="UP000194153">
    <property type="component" value="Unassembled WGS sequence"/>
</dbReference>
<evidence type="ECO:0000313" key="5">
    <source>
        <dbReference type="EMBL" id="GAW68682.1"/>
    </source>
</evidence>
<reference evidence="6" key="2">
    <citation type="submission" date="2017-05" db="EMBL/GenBank/DDBJ databases">
        <title>Draft genome sequence of Geobacter pelophilus, a iron(III)-reducing bacteria.</title>
        <authorList>
            <person name="Aoyagi T."/>
            <person name="Koike H."/>
            <person name="Morita T."/>
            <person name="Sato Y."/>
            <person name="Habe H."/>
            <person name="Hori T."/>
        </authorList>
    </citation>
    <scope>NUCLEOTIDE SEQUENCE [LARGE SCALE GENOMIC DNA]</scope>
    <source>
        <strain evidence="6">Drf2</strain>
    </source>
</reference>
<feature type="domain" description="SHSP" evidence="3">
    <location>
        <begin position="52"/>
        <end position="164"/>
    </location>
</feature>
<dbReference type="InterPro" id="IPR007052">
    <property type="entry name" value="CS_dom"/>
</dbReference>
<feature type="domain" description="CS" evidence="4">
    <location>
        <begin position="57"/>
        <end position="160"/>
    </location>
</feature>
<protein>
    <submittedName>
        <fullName evidence="5">Molecular chaperone</fullName>
    </submittedName>
</protein>
<evidence type="ECO:0000259" key="4">
    <source>
        <dbReference type="PROSITE" id="PS51203"/>
    </source>
</evidence>
<evidence type="ECO:0000256" key="1">
    <source>
        <dbReference type="PROSITE-ProRule" id="PRU00285"/>
    </source>
</evidence>
<dbReference type="Pfam" id="PF00011">
    <property type="entry name" value="HSP20"/>
    <property type="match status" value="1"/>
</dbReference>
<dbReference type="SUPFAM" id="SSF49764">
    <property type="entry name" value="HSP20-like chaperones"/>
    <property type="match status" value="1"/>
</dbReference>
<reference evidence="5 6" key="1">
    <citation type="submission" date="2017-04" db="EMBL/GenBank/DDBJ databases">
        <authorList>
            <consortium name="Geobacter pelophilus Genome Sequencing"/>
            <person name="Aoyagi T."/>
            <person name="Koike H."/>
            <person name="Hori T."/>
        </authorList>
    </citation>
    <scope>NUCLEOTIDE SEQUENCE [LARGE SCALE GENOMIC DNA]</scope>
    <source>
        <strain evidence="5 6">Drf2</strain>
    </source>
</reference>
<gene>
    <name evidence="5" type="ORF">GPEL0_01r5126</name>
</gene>
<organism evidence="5 6">
    <name type="scientific">Geoanaerobacter pelophilus</name>
    <dbReference type="NCBI Taxonomy" id="60036"/>
    <lineage>
        <taxon>Bacteria</taxon>
        <taxon>Pseudomonadati</taxon>
        <taxon>Thermodesulfobacteriota</taxon>
        <taxon>Desulfuromonadia</taxon>
        <taxon>Geobacterales</taxon>
        <taxon>Geobacteraceae</taxon>
        <taxon>Geoanaerobacter</taxon>
    </lineage>
</organism>
<proteinExistence type="inferred from homology"/>
<evidence type="ECO:0000259" key="3">
    <source>
        <dbReference type="PROSITE" id="PS01031"/>
    </source>
</evidence>
<comment type="caution">
    <text evidence="5">The sequence shown here is derived from an EMBL/GenBank/DDBJ whole genome shotgun (WGS) entry which is preliminary data.</text>
</comment>